<comment type="caution">
    <text evidence="7">The sequence shown here is derived from an EMBL/GenBank/DDBJ whole genome shotgun (WGS) entry which is preliminary data.</text>
</comment>
<comment type="subcellular location">
    <subcellularLocation>
        <location evidence="1">Periplasm</location>
    </subcellularLocation>
</comment>
<accession>A0A1C2E8N1</accession>
<dbReference type="SUPFAM" id="SSF53850">
    <property type="entry name" value="Periplasmic binding protein-like II"/>
    <property type="match status" value="1"/>
</dbReference>
<protein>
    <submittedName>
        <fullName evidence="7">ABC transporter substrate-binding protein</fullName>
    </submittedName>
</protein>
<evidence type="ECO:0000256" key="6">
    <source>
        <dbReference type="SAM" id="SignalP"/>
    </source>
</evidence>
<keyword evidence="8" id="KW-1185">Reference proteome</keyword>
<feature type="chain" id="PRO_5008660301" evidence="6">
    <location>
        <begin position="23"/>
        <end position="422"/>
    </location>
</feature>
<feature type="signal peptide" evidence="6">
    <location>
        <begin position="1"/>
        <end position="22"/>
    </location>
</feature>
<dbReference type="OrthoDB" id="9808332at2"/>
<dbReference type="Pfam" id="PF01547">
    <property type="entry name" value="SBP_bac_1"/>
    <property type="match status" value="1"/>
</dbReference>
<evidence type="ECO:0000313" key="8">
    <source>
        <dbReference type="Proteomes" id="UP000094412"/>
    </source>
</evidence>
<dbReference type="InterPro" id="IPR050490">
    <property type="entry name" value="Bact_solute-bd_prot1"/>
</dbReference>
<dbReference type="EMBL" id="MDEO01000025">
    <property type="protein sequence ID" value="OCX23336.1"/>
    <property type="molecule type" value="Genomic_DNA"/>
</dbReference>
<evidence type="ECO:0000313" key="7">
    <source>
        <dbReference type="EMBL" id="OCX23336.1"/>
    </source>
</evidence>
<keyword evidence="3" id="KW-0813">Transport</keyword>
<sequence>MKHVWGAAALAVSLFAAAPSWAETVSLFCSSSGAEYELCKNGAEAWAKKTGNEVKINKMPAAWDEALPLYQQLLSAQSQDADVLLLDVVWIGLLQNHLLDLSAVLPKEDIAANFPSTVAAGTVNGKFVAQPWYTDTGLMFYRRDLLEKYKKPVPKTWAEFTETAKAVQDGERAAGNKDMWGFAWQGKSYEGLTCDAIEWVSSFDGGTIVDDKGNITIDNAGAAAALKQAHGWVNTISPQGVLNYDEESSRSVFEAGNAVFLRNWAYVWGTSQGKDQPLVGKVGVAALPVGKDGAKSSGCMGTAHLGISKYTKHKDAAVSLLSFMAGKDEQKRRAIEGAYNPTIASLYDDADVLKALPFLKDAQTAFADSVARPSAVTGSGYNRVSQAFYKAVHGVLAGEEQPEAALKALAADLETIKKRGKW</sequence>
<proteinExistence type="inferred from homology"/>
<dbReference type="AlphaFoldDB" id="A0A1C2E8N1"/>
<dbReference type="RefSeq" id="WP_024925699.1">
    <property type="nucleotide sequence ID" value="NZ_MDEO01000025.1"/>
</dbReference>
<reference evidence="7 8" key="1">
    <citation type="submission" date="2016-08" db="EMBL/GenBank/DDBJ databases">
        <title>Whole genome sequence of Mesorhizobium sp. strain UASWS1009 isolated from industrial sewage.</title>
        <authorList>
            <person name="Crovadore J."/>
            <person name="Calmin G."/>
            <person name="Chablais R."/>
            <person name="Cochard B."/>
            <person name="Lefort F."/>
        </authorList>
    </citation>
    <scope>NUCLEOTIDE SEQUENCE [LARGE SCALE GENOMIC DNA]</scope>
    <source>
        <strain evidence="7 8">UASWS1009</strain>
    </source>
</reference>
<evidence type="ECO:0000256" key="3">
    <source>
        <dbReference type="ARBA" id="ARBA00022448"/>
    </source>
</evidence>
<dbReference type="PANTHER" id="PTHR43649:SF34">
    <property type="entry name" value="ABC TRANSPORTER PERIPLASMIC-BINDING PROTEIN YCJN-RELATED"/>
    <property type="match status" value="1"/>
</dbReference>
<dbReference type="Proteomes" id="UP000094412">
    <property type="component" value="Unassembled WGS sequence"/>
</dbReference>
<gene>
    <name evidence="7" type="ORF">QV13_03730</name>
</gene>
<organism evidence="7 8">
    <name type="scientific">Mesorhizobium hungaricum</name>
    <dbReference type="NCBI Taxonomy" id="1566387"/>
    <lineage>
        <taxon>Bacteria</taxon>
        <taxon>Pseudomonadati</taxon>
        <taxon>Pseudomonadota</taxon>
        <taxon>Alphaproteobacteria</taxon>
        <taxon>Hyphomicrobiales</taxon>
        <taxon>Phyllobacteriaceae</taxon>
        <taxon>Mesorhizobium</taxon>
    </lineage>
</organism>
<evidence type="ECO:0000256" key="5">
    <source>
        <dbReference type="ARBA" id="ARBA00022764"/>
    </source>
</evidence>
<dbReference type="Gene3D" id="3.40.190.10">
    <property type="entry name" value="Periplasmic binding protein-like II"/>
    <property type="match status" value="2"/>
</dbReference>
<evidence type="ECO:0000256" key="1">
    <source>
        <dbReference type="ARBA" id="ARBA00004418"/>
    </source>
</evidence>
<dbReference type="CDD" id="cd14750">
    <property type="entry name" value="PBP2_TMBP"/>
    <property type="match status" value="1"/>
</dbReference>
<name>A0A1C2E8N1_9HYPH</name>
<comment type="similarity">
    <text evidence="2">Belongs to the bacterial solute-binding protein 1 family.</text>
</comment>
<keyword evidence="4 6" id="KW-0732">Signal</keyword>
<dbReference type="STRING" id="1566387.QV13_03730"/>
<evidence type="ECO:0000256" key="2">
    <source>
        <dbReference type="ARBA" id="ARBA00008520"/>
    </source>
</evidence>
<dbReference type="GO" id="GO:0042597">
    <property type="term" value="C:periplasmic space"/>
    <property type="evidence" value="ECO:0007669"/>
    <property type="project" value="UniProtKB-SubCell"/>
</dbReference>
<dbReference type="InterPro" id="IPR006059">
    <property type="entry name" value="SBP"/>
</dbReference>
<dbReference type="PANTHER" id="PTHR43649">
    <property type="entry name" value="ARABINOSE-BINDING PROTEIN-RELATED"/>
    <property type="match status" value="1"/>
</dbReference>
<evidence type="ECO:0000256" key="4">
    <source>
        <dbReference type="ARBA" id="ARBA00022729"/>
    </source>
</evidence>
<keyword evidence="5" id="KW-0574">Periplasm</keyword>